<dbReference type="Proteomes" id="UP000606003">
    <property type="component" value="Unassembled WGS sequence"/>
</dbReference>
<dbReference type="RefSeq" id="WP_190923070.1">
    <property type="nucleotide sequence ID" value="NZ_JACXAC010000002.1"/>
</dbReference>
<reference evidence="2 3" key="1">
    <citation type="submission" date="2020-09" db="EMBL/GenBank/DDBJ databases">
        <authorList>
            <person name="Kim M.K."/>
        </authorList>
    </citation>
    <scope>NUCLEOTIDE SEQUENCE [LARGE SCALE GENOMIC DNA]</scope>
    <source>
        <strain evidence="2 3">BT189</strain>
    </source>
</reference>
<protein>
    <recommendedName>
        <fullName evidence="1">Glycosyltransferase subfamily 4-like N-terminal domain-containing protein</fullName>
    </recommendedName>
</protein>
<name>A0ABR8JSM3_9BACT</name>
<dbReference type="InterPro" id="IPR028098">
    <property type="entry name" value="Glyco_trans_4-like_N"/>
</dbReference>
<evidence type="ECO:0000313" key="2">
    <source>
        <dbReference type="EMBL" id="MBD2721801.1"/>
    </source>
</evidence>
<dbReference type="Pfam" id="PF13579">
    <property type="entry name" value="Glyco_trans_4_4"/>
    <property type="match status" value="1"/>
</dbReference>
<evidence type="ECO:0000313" key="3">
    <source>
        <dbReference type="Proteomes" id="UP000606003"/>
    </source>
</evidence>
<accession>A0ABR8JSM3</accession>
<dbReference type="Pfam" id="PF13692">
    <property type="entry name" value="Glyco_trans_1_4"/>
    <property type="match status" value="1"/>
</dbReference>
<feature type="domain" description="Glycosyltransferase subfamily 4-like N-terminal" evidence="1">
    <location>
        <begin position="31"/>
        <end position="192"/>
    </location>
</feature>
<dbReference type="SUPFAM" id="SSF53756">
    <property type="entry name" value="UDP-Glycosyltransferase/glycogen phosphorylase"/>
    <property type="match status" value="1"/>
</dbReference>
<dbReference type="EMBL" id="JACXAC010000002">
    <property type="protein sequence ID" value="MBD2721801.1"/>
    <property type="molecule type" value="Genomic_DNA"/>
</dbReference>
<proteinExistence type="predicted"/>
<organism evidence="2 3">
    <name type="scientific">Hymenobacter armeniacus</name>
    <dbReference type="NCBI Taxonomy" id="2771358"/>
    <lineage>
        <taxon>Bacteria</taxon>
        <taxon>Pseudomonadati</taxon>
        <taxon>Bacteroidota</taxon>
        <taxon>Cytophagia</taxon>
        <taxon>Cytophagales</taxon>
        <taxon>Hymenobacteraceae</taxon>
        <taxon>Hymenobacter</taxon>
    </lineage>
</organism>
<evidence type="ECO:0000259" key="1">
    <source>
        <dbReference type="Pfam" id="PF13579"/>
    </source>
</evidence>
<comment type="caution">
    <text evidence="2">The sequence shown here is derived from an EMBL/GenBank/DDBJ whole genome shotgun (WGS) entry which is preliminary data.</text>
</comment>
<dbReference type="Gene3D" id="3.40.50.2000">
    <property type="entry name" value="Glycogen Phosphorylase B"/>
    <property type="match status" value="1"/>
</dbReference>
<gene>
    <name evidence="2" type="ORF">IC234_06640</name>
</gene>
<keyword evidence="3" id="KW-1185">Reference proteome</keyword>
<sequence length="396" mass="43679">MRILFIGYWSLHEPLTISTIFPHLRLLQERDDVEHITLTTVERGVETQADLTLRLPFPNTKISFRPLLSREHKILLLNKVDDFVRFPRELAALAKAEGSTVLLARGAPAGALAYLAARRCGLPFYVESFEPHAEYMRNGGVWKPYDPRYLVQVYMEQQQKKNALGLMPVAEAHRRLLIAEGVPARQLVTVPCSVNMATFGFDAARRVRQRQALEYGNDAVVGIYVGKFGGIYYEDEAFDIFAQAAAHFGAAFRLIVLTAHPAAGVEARLAAAGLNPAHCLVKRAPHAEVPDYLAAADFAFLLSRPTPGLSPIKVGEYWASGLPILLAEGVGDDSGIVEREGGGATFDLTQPESVKAALVRIEGLLQQTNHRADATALAVRHRSPERAREAYQQFFG</sequence>